<reference evidence="1 2" key="1">
    <citation type="submission" date="2014-12" db="EMBL/GenBank/DDBJ databases">
        <title>Draft genome sequences of 29 type strains of Enterococci.</title>
        <authorList>
            <person name="Zhong Z."/>
            <person name="Sun Z."/>
            <person name="Liu W."/>
            <person name="Zhang W."/>
            <person name="Zhang H."/>
        </authorList>
    </citation>
    <scope>NUCLEOTIDE SEQUENCE [LARGE SCALE GENOMIC DNA]</scope>
    <source>
        <strain evidence="1 2">DSM 22802</strain>
    </source>
</reference>
<dbReference type="InterPro" id="IPR050238">
    <property type="entry name" value="DNA_Rep/Repair_Clamp_Loader"/>
</dbReference>
<dbReference type="InterPro" id="IPR004622">
    <property type="entry name" value="DNA_pol_HolB"/>
</dbReference>
<dbReference type="GO" id="GO:0006261">
    <property type="term" value="P:DNA-templated DNA replication"/>
    <property type="evidence" value="ECO:0007669"/>
    <property type="project" value="TreeGrafter"/>
</dbReference>
<dbReference type="InterPro" id="IPR027417">
    <property type="entry name" value="P-loop_NTPase"/>
</dbReference>
<dbReference type="NCBIfam" id="TIGR00678">
    <property type="entry name" value="holB"/>
    <property type="match status" value="1"/>
</dbReference>
<comment type="caution">
    <text evidence="1">The sequence shown here is derived from an EMBL/GenBank/DDBJ whole genome shotgun (WGS) entry which is preliminary data.</text>
</comment>
<dbReference type="FunFam" id="3.40.50.300:FF:001255">
    <property type="entry name" value="DNA polymerase III subunit delta"/>
    <property type="match status" value="1"/>
</dbReference>
<dbReference type="EMBL" id="JXKM01000001">
    <property type="protein sequence ID" value="OJG37165.1"/>
    <property type="molecule type" value="Genomic_DNA"/>
</dbReference>
<proteinExistence type="predicted"/>
<evidence type="ECO:0000313" key="2">
    <source>
        <dbReference type="Proteomes" id="UP000183700"/>
    </source>
</evidence>
<protein>
    <submittedName>
        <fullName evidence="1">DNA polymerase III, delta subunit</fullName>
    </submittedName>
</protein>
<dbReference type="PANTHER" id="PTHR11669:SF8">
    <property type="entry name" value="DNA POLYMERASE III SUBUNIT DELTA"/>
    <property type="match status" value="1"/>
</dbReference>
<dbReference type="NCBIfam" id="NF005972">
    <property type="entry name" value="PRK08058.1"/>
    <property type="match status" value="1"/>
</dbReference>
<sequence>MMEEAKRLETIQPIVFRQLQNSFEHGRMAHAYLFEGDQGTGKAELALWFVKHLFCLDLQAGMPCEKCNNCLRINSKDHPDVVEIEPDGQSIKVDQIRALQSELAKSGFESAKKVVIIHQAEKMNLNSANSLLKFLEEPPANFMIILETQSLGKILPTIRSRCQIIHFQALSKERLQARLEADQLPTKTAQLLANLTNSYGKAVEISKDEWFNEARDSVIQWFNYLEKNDPQAFIYVQKKLVKTFKDKTQQQFCFELLAYFVKEKRDQDLKNQQTSLVKANNLLAEVLAASQKLEANVSFQNIAEQITLHTVFA</sequence>
<dbReference type="GO" id="GO:0003887">
    <property type="term" value="F:DNA-directed DNA polymerase activity"/>
    <property type="evidence" value="ECO:0007669"/>
    <property type="project" value="InterPro"/>
</dbReference>
<gene>
    <name evidence="1" type="ORF">RV00_GL000122</name>
</gene>
<evidence type="ECO:0000313" key="1">
    <source>
        <dbReference type="EMBL" id="OJG37165.1"/>
    </source>
</evidence>
<dbReference type="Gene3D" id="3.40.50.300">
    <property type="entry name" value="P-loop containing nucleotide triphosphate hydrolases"/>
    <property type="match status" value="1"/>
</dbReference>
<accession>A0A1L8SYQ5</accession>
<dbReference type="Pfam" id="PF13177">
    <property type="entry name" value="DNA_pol3_delta2"/>
    <property type="match status" value="1"/>
</dbReference>
<dbReference type="PANTHER" id="PTHR11669">
    <property type="entry name" value="REPLICATION FACTOR C / DNA POLYMERASE III GAMMA-TAU SUBUNIT"/>
    <property type="match status" value="1"/>
</dbReference>
<name>A0A1L8SYQ5_9ENTE</name>
<dbReference type="STRING" id="319970.RV00_GL000122"/>
<dbReference type="SUPFAM" id="SSF52540">
    <property type="entry name" value="P-loop containing nucleoside triphosphate hydrolases"/>
    <property type="match status" value="1"/>
</dbReference>
<dbReference type="AlphaFoldDB" id="A0A1L8SYQ5"/>
<dbReference type="GO" id="GO:0008408">
    <property type="term" value="F:3'-5' exonuclease activity"/>
    <property type="evidence" value="ECO:0007669"/>
    <property type="project" value="InterPro"/>
</dbReference>
<organism evidence="1 2">
    <name type="scientific">Enterococcus devriesei</name>
    <dbReference type="NCBI Taxonomy" id="319970"/>
    <lineage>
        <taxon>Bacteria</taxon>
        <taxon>Bacillati</taxon>
        <taxon>Bacillota</taxon>
        <taxon>Bacilli</taxon>
        <taxon>Lactobacillales</taxon>
        <taxon>Enterococcaceae</taxon>
        <taxon>Enterococcus</taxon>
    </lineage>
</organism>
<keyword evidence="2" id="KW-1185">Reference proteome</keyword>
<dbReference type="Proteomes" id="UP000183700">
    <property type="component" value="Unassembled WGS sequence"/>
</dbReference>